<dbReference type="InterPro" id="IPR008030">
    <property type="entry name" value="NmrA-like"/>
</dbReference>
<dbReference type="Pfam" id="PF05368">
    <property type="entry name" value="NmrA"/>
    <property type="match status" value="1"/>
</dbReference>
<protein>
    <submittedName>
        <fullName evidence="2">Hydroxylase</fullName>
    </submittedName>
</protein>
<evidence type="ECO:0000313" key="3">
    <source>
        <dbReference type="Proteomes" id="UP000250434"/>
    </source>
</evidence>
<feature type="domain" description="NmrA-like" evidence="1">
    <location>
        <begin position="2"/>
        <end position="97"/>
    </location>
</feature>
<dbReference type="SUPFAM" id="SSF51735">
    <property type="entry name" value="NAD(P)-binding Rossmann-fold domains"/>
    <property type="match status" value="1"/>
</dbReference>
<evidence type="ECO:0000259" key="1">
    <source>
        <dbReference type="Pfam" id="PF05368"/>
    </source>
</evidence>
<dbReference type="InterPro" id="IPR036291">
    <property type="entry name" value="NAD(P)-bd_dom_sf"/>
</dbReference>
<accession>A0A344LAY6</accession>
<dbReference type="OrthoDB" id="3207931at2"/>
<dbReference type="EMBL" id="CP015163">
    <property type="protein sequence ID" value="AXB45210.1"/>
    <property type="molecule type" value="Genomic_DNA"/>
</dbReference>
<keyword evidence="3" id="KW-1185">Reference proteome</keyword>
<dbReference type="Gene3D" id="3.40.50.720">
    <property type="entry name" value="NAD(P)-binding Rossmann-like Domain"/>
    <property type="match status" value="1"/>
</dbReference>
<dbReference type="AlphaFoldDB" id="A0A344LAY6"/>
<dbReference type="RefSeq" id="WP_113694465.1">
    <property type="nucleotide sequence ID" value="NZ_CP015163.1"/>
</dbReference>
<name>A0A344LAY6_9PSEU</name>
<evidence type="ECO:0000313" key="2">
    <source>
        <dbReference type="EMBL" id="AXB45210.1"/>
    </source>
</evidence>
<organism evidence="2 3">
    <name type="scientific">Amycolatopsis albispora</name>
    <dbReference type="NCBI Taxonomy" id="1804986"/>
    <lineage>
        <taxon>Bacteria</taxon>
        <taxon>Bacillati</taxon>
        <taxon>Actinomycetota</taxon>
        <taxon>Actinomycetes</taxon>
        <taxon>Pseudonocardiales</taxon>
        <taxon>Pseudonocardiaceae</taxon>
        <taxon>Amycolatopsis</taxon>
    </lineage>
</organism>
<dbReference type="InterPro" id="IPR051604">
    <property type="entry name" value="Ergot_Alk_Oxidoreductase"/>
</dbReference>
<gene>
    <name evidence="2" type="ORF">A4R43_24145</name>
</gene>
<proteinExistence type="predicted"/>
<dbReference type="PANTHER" id="PTHR43162">
    <property type="match status" value="1"/>
</dbReference>
<dbReference type="Proteomes" id="UP000250434">
    <property type="component" value="Chromosome"/>
</dbReference>
<dbReference type="KEGG" id="aab:A4R43_24145"/>
<dbReference type="Gene3D" id="3.90.25.10">
    <property type="entry name" value="UDP-galactose 4-epimerase, domain 1"/>
    <property type="match status" value="1"/>
</dbReference>
<dbReference type="PANTHER" id="PTHR43162:SF1">
    <property type="entry name" value="PRESTALK A DIFFERENTIATION PROTEIN A"/>
    <property type="match status" value="1"/>
</dbReference>
<reference evidence="2 3" key="1">
    <citation type="submission" date="2016-04" db="EMBL/GenBank/DDBJ databases">
        <title>Complete genome sequence and analysis of deep-sea sediment isolate, Amycolatopsis sp. WP1.</title>
        <authorList>
            <person name="Wang H."/>
            <person name="Chen S."/>
            <person name="Wu Q."/>
        </authorList>
    </citation>
    <scope>NUCLEOTIDE SEQUENCE [LARGE SCALE GENOMIC DNA]</scope>
    <source>
        <strain evidence="2 3">WP1</strain>
    </source>
</reference>
<sequence>MTILVTGATGNVGGHVLRQLRERGVPVRALTRNPAAAKLPDDVEVVAGDLAAPETLDAAFEGVSAAYLITFDGSDGSALTTGPEIAKRALAAGVRHVTMLWSGQPGPLEADIAASGLSWTTLQPVEFMSNTLLWADSIRTEGVARDPFAGLRSAMVHEADIAAVAVETLLNPGHNGREYVLSGLEVLTVPDKIAQLSAATGRDIRFVELTEEQARARLRDMGASPEAVDHVIGWYADPPVEGYTVVDTVERVTGRPARTFAQWARENADAFR</sequence>